<reference evidence="2 3" key="1">
    <citation type="submission" date="2019-05" db="EMBL/GenBank/DDBJ databases">
        <title>Emergence of the Ug99 lineage of the wheat stem rust pathogen through somatic hybridization.</title>
        <authorList>
            <person name="Li F."/>
            <person name="Upadhyaya N.M."/>
            <person name="Sperschneider J."/>
            <person name="Matny O."/>
            <person name="Nguyen-Phuc H."/>
            <person name="Mago R."/>
            <person name="Raley C."/>
            <person name="Miller M.E."/>
            <person name="Silverstein K.A.T."/>
            <person name="Henningsen E."/>
            <person name="Hirsch C.D."/>
            <person name="Visser B."/>
            <person name="Pretorius Z.A."/>
            <person name="Steffenson B.J."/>
            <person name="Schwessinger B."/>
            <person name="Dodds P.N."/>
            <person name="Figueroa M."/>
        </authorList>
    </citation>
    <scope>NUCLEOTIDE SEQUENCE [LARGE SCALE GENOMIC DNA]</scope>
    <source>
        <strain evidence="2">21-0</strain>
    </source>
</reference>
<proteinExistence type="predicted"/>
<gene>
    <name evidence="2" type="ORF">PGT21_025378</name>
</gene>
<accession>A0A5B0MFN0</accession>
<keyword evidence="3" id="KW-1185">Reference proteome</keyword>
<dbReference type="AlphaFoldDB" id="A0A5B0MFN0"/>
<evidence type="ECO:0000313" key="2">
    <source>
        <dbReference type="EMBL" id="KAA1074948.1"/>
    </source>
</evidence>
<organism evidence="2 3">
    <name type="scientific">Puccinia graminis f. sp. tritici</name>
    <dbReference type="NCBI Taxonomy" id="56615"/>
    <lineage>
        <taxon>Eukaryota</taxon>
        <taxon>Fungi</taxon>
        <taxon>Dikarya</taxon>
        <taxon>Basidiomycota</taxon>
        <taxon>Pucciniomycotina</taxon>
        <taxon>Pucciniomycetes</taxon>
        <taxon>Pucciniales</taxon>
        <taxon>Pucciniaceae</taxon>
        <taxon>Puccinia</taxon>
    </lineage>
</organism>
<comment type="caution">
    <text evidence="2">The sequence shown here is derived from an EMBL/GenBank/DDBJ whole genome shotgun (WGS) entry which is preliminary data.</text>
</comment>
<sequence>MVILLTQELNRHYTRGQIKIYCQGWRRAPAPSAVIPRGPEVRQAGRAPPDLWLACVSKELEYPQCLNPQEVWRKDHQGQNLGTFANHVRTPFELLEVKHVIKVYSTSSELWRSARFRSPRSPRPKDSQFGIEVDRTHF</sequence>
<feature type="region of interest" description="Disordered" evidence="1">
    <location>
        <begin position="117"/>
        <end position="138"/>
    </location>
</feature>
<name>A0A5B0MFN0_PUCGR</name>
<dbReference type="EMBL" id="VSWC01000157">
    <property type="protein sequence ID" value="KAA1074948.1"/>
    <property type="molecule type" value="Genomic_DNA"/>
</dbReference>
<evidence type="ECO:0000313" key="3">
    <source>
        <dbReference type="Proteomes" id="UP000324748"/>
    </source>
</evidence>
<protein>
    <submittedName>
        <fullName evidence="2">Uncharacterized protein</fullName>
    </submittedName>
</protein>
<evidence type="ECO:0000256" key="1">
    <source>
        <dbReference type="SAM" id="MobiDB-lite"/>
    </source>
</evidence>
<dbReference type="Proteomes" id="UP000324748">
    <property type="component" value="Unassembled WGS sequence"/>
</dbReference>